<dbReference type="AlphaFoldDB" id="A0A370GUD3"/>
<accession>A0A370GUD3</accession>
<feature type="region of interest" description="Disordered" evidence="1">
    <location>
        <begin position="1"/>
        <end position="21"/>
    </location>
</feature>
<organism evidence="2 3">
    <name type="scientific">Nocardia mexicana</name>
    <dbReference type="NCBI Taxonomy" id="279262"/>
    <lineage>
        <taxon>Bacteria</taxon>
        <taxon>Bacillati</taxon>
        <taxon>Actinomycetota</taxon>
        <taxon>Actinomycetes</taxon>
        <taxon>Mycobacteriales</taxon>
        <taxon>Nocardiaceae</taxon>
        <taxon>Nocardia</taxon>
    </lineage>
</organism>
<dbReference type="Proteomes" id="UP000255355">
    <property type="component" value="Unassembled WGS sequence"/>
</dbReference>
<sequence>MPWRPTPNSPARPVRAPGGHRALVRDDRQNPAAHAALARQADPIGEFACRIVGSAGRHQRHDVPGIGPRQQPRAVGAQPVAGDEQARPGQLRARDAERALPEIVVEGEIDGIDHIAEARHQIRDGPVAVAGAQLGFGDHAVDVELRIPGLRAQQVAQRGDAVAGIGQQLVGDHDRPRIDVRIAGDPLLHLQLDEVVERGARGLPAHPLPDLAVLAPEHQGEGEDLGDALDGERNMHITVAVDGTVDRGDADAELVRVDLRQARDVVGDLSGADLRARGGHRLR</sequence>
<comment type="caution">
    <text evidence="2">The sequence shown here is derived from an EMBL/GenBank/DDBJ whole genome shotgun (WGS) entry which is preliminary data.</text>
</comment>
<reference evidence="2 3" key="1">
    <citation type="submission" date="2018-07" db="EMBL/GenBank/DDBJ databases">
        <title>Genomic Encyclopedia of Type Strains, Phase IV (KMG-IV): sequencing the most valuable type-strain genomes for metagenomic binning, comparative biology and taxonomic classification.</title>
        <authorList>
            <person name="Goeker M."/>
        </authorList>
    </citation>
    <scope>NUCLEOTIDE SEQUENCE [LARGE SCALE GENOMIC DNA]</scope>
    <source>
        <strain evidence="2 3">DSM 44952</strain>
    </source>
</reference>
<proteinExistence type="predicted"/>
<evidence type="ECO:0000313" key="2">
    <source>
        <dbReference type="EMBL" id="RDI47292.1"/>
    </source>
</evidence>
<dbReference type="STRING" id="1210089.GCA_001613165_05774"/>
<protein>
    <submittedName>
        <fullName evidence="2">Uncharacterized protein</fullName>
    </submittedName>
</protein>
<gene>
    <name evidence="2" type="ORF">DFR68_109292</name>
</gene>
<name>A0A370GUD3_9NOCA</name>
<feature type="compositionally biased region" description="Pro residues" evidence="1">
    <location>
        <begin position="1"/>
        <end position="10"/>
    </location>
</feature>
<dbReference type="EMBL" id="QQAZ01000009">
    <property type="protein sequence ID" value="RDI47292.1"/>
    <property type="molecule type" value="Genomic_DNA"/>
</dbReference>
<evidence type="ECO:0000256" key="1">
    <source>
        <dbReference type="SAM" id="MobiDB-lite"/>
    </source>
</evidence>
<evidence type="ECO:0000313" key="3">
    <source>
        <dbReference type="Proteomes" id="UP000255355"/>
    </source>
</evidence>
<feature type="region of interest" description="Disordered" evidence="1">
    <location>
        <begin position="55"/>
        <end position="91"/>
    </location>
</feature>
<keyword evidence="3" id="KW-1185">Reference proteome</keyword>